<keyword evidence="5" id="KW-0521">NADP</keyword>
<dbReference type="EC" id="1.6.-.-" evidence="8"/>
<dbReference type="OrthoDB" id="3181400at2"/>
<evidence type="ECO:0000256" key="4">
    <source>
        <dbReference type="ARBA" id="ARBA00023002"/>
    </source>
</evidence>
<feature type="domain" description="Nitroreductase" evidence="7">
    <location>
        <begin position="33"/>
        <end position="187"/>
    </location>
</feature>
<evidence type="ECO:0000259" key="7">
    <source>
        <dbReference type="Pfam" id="PF00881"/>
    </source>
</evidence>
<dbReference type="Gene3D" id="3.40.109.10">
    <property type="entry name" value="NADH Oxidase"/>
    <property type="match status" value="1"/>
</dbReference>
<evidence type="ECO:0000256" key="3">
    <source>
        <dbReference type="ARBA" id="ARBA00022643"/>
    </source>
</evidence>
<feature type="region of interest" description="Disordered" evidence="6">
    <location>
        <begin position="1"/>
        <end position="20"/>
    </location>
</feature>
<evidence type="ECO:0000256" key="2">
    <source>
        <dbReference type="ARBA" id="ARBA00022630"/>
    </source>
</evidence>
<accession>A0A448HH18</accession>
<dbReference type="Proteomes" id="UP000266895">
    <property type="component" value="Chromosome"/>
</dbReference>
<dbReference type="AlphaFoldDB" id="A0A448HH18"/>
<protein>
    <submittedName>
        <fullName evidence="8">NADPH-dependent oxidoreductase</fullName>
        <ecNumber evidence="8">1.6.-.-</ecNumber>
    </submittedName>
</protein>
<evidence type="ECO:0000256" key="1">
    <source>
        <dbReference type="ARBA" id="ARBA00008366"/>
    </source>
</evidence>
<evidence type="ECO:0000256" key="5">
    <source>
        <dbReference type="PIRNR" id="PIRNR005426"/>
    </source>
</evidence>
<evidence type="ECO:0000256" key="6">
    <source>
        <dbReference type="SAM" id="MobiDB-lite"/>
    </source>
</evidence>
<dbReference type="Pfam" id="PF00881">
    <property type="entry name" value="Nitroreductase"/>
    <property type="match status" value="1"/>
</dbReference>
<dbReference type="SUPFAM" id="SSF55469">
    <property type="entry name" value="FMN-dependent nitroreductase-like"/>
    <property type="match status" value="1"/>
</dbReference>
<evidence type="ECO:0000313" key="9">
    <source>
        <dbReference type="Proteomes" id="UP000266895"/>
    </source>
</evidence>
<dbReference type="InterPro" id="IPR000415">
    <property type="entry name" value="Nitroreductase-like"/>
</dbReference>
<comment type="similarity">
    <text evidence="1 5">Belongs to the flavin oxidoreductase frp family.</text>
</comment>
<reference evidence="8 9" key="1">
    <citation type="submission" date="2018-12" db="EMBL/GenBank/DDBJ databases">
        <authorList>
            <consortium name="Pathogen Informatics"/>
        </authorList>
    </citation>
    <scope>NUCLEOTIDE SEQUENCE [LARGE SCALE GENOMIC DNA]</scope>
    <source>
        <strain evidence="8 9">NCTC11636</strain>
    </source>
</reference>
<keyword evidence="9" id="KW-1185">Reference proteome</keyword>
<dbReference type="KEGG" id="ahw:NCTC11636_01442"/>
<keyword evidence="2 5" id="KW-0285">Flavoprotein</keyword>
<dbReference type="PANTHER" id="PTHR43425">
    <property type="entry name" value="OXYGEN-INSENSITIVE NADPH NITROREDUCTASE"/>
    <property type="match status" value="1"/>
</dbReference>
<dbReference type="PANTHER" id="PTHR43425:SF2">
    <property type="entry name" value="OXYGEN-INSENSITIVE NADPH NITROREDUCTASE"/>
    <property type="match status" value="1"/>
</dbReference>
<evidence type="ECO:0000313" key="8">
    <source>
        <dbReference type="EMBL" id="VEG28255.1"/>
    </source>
</evidence>
<keyword evidence="4 5" id="KW-0560">Oxidoreductase</keyword>
<dbReference type="EMBL" id="LR134350">
    <property type="protein sequence ID" value="VEG28255.1"/>
    <property type="molecule type" value="Genomic_DNA"/>
</dbReference>
<sequence length="272" mass="28999">MSPDSPASRAPTDALGAPMPTPVVNATIAAQMAHRSIRAYTSEPVGEDTVATLLEVACHGATSSFQQQVTIIRVLDPSVREQIHLASGQPYVGGERGELFVLVVDLHRNALIRERAGAPVEPLERTALFLQGVEDTMIAAQNLVVAAESLGLGTTYLGSILGDAPRVIAALGLPTRTFPLVGLLVGHRAQEPQYKPRLPREITCAVDAYPELEAHLDALADYDASVAQYYDLRDASSRVDAFTEQMARALGGGAASQAPVLEVLRSQLLCLR</sequence>
<keyword evidence="3 5" id="KW-0288">FMN</keyword>
<gene>
    <name evidence="8" type="primary">nfrA</name>
    <name evidence="8" type="ORF">NCTC11636_01442</name>
</gene>
<organism evidence="8 9">
    <name type="scientific">Actinomyces howellii</name>
    <dbReference type="NCBI Taxonomy" id="52771"/>
    <lineage>
        <taxon>Bacteria</taxon>
        <taxon>Bacillati</taxon>
        <taxon>Actinomycetota</taxon>
        <taxon>Actinomycetes</taxon>
        <taxon>Actinomycetales</taxon>
        <taxon>Actinomycetaceae</taxon>
        <taxon>Actinomyces</taxon>
    </lineage>
</organism>
<dbReference type="InterPro" id="IPR029479">
    <property type="entry name" value="Nitroreductase"/>
</dbReference>
<dbReference type="PIRSF" id="PIRSF005426">
    <property type="entry name" value="Frp"/>
    <property type="match status" value="1"/>
</dbReference>
<proteinExistence type="inferred from homology"/>
<dbReference type="InterPro" id="IPR016446">
    <property type="entry name" value="Flavin_OxRdtase_Frp"/>
</dbReference>
<name>A0A448HH18_9ACTO</name>
<dbReference type="GO" id="GO:0016491">
    <property type="term" value="F:oxidoreductase activity"/>
    <property type="evidence" value="ECO:0007669"/>
    <property type="project" value="UniProtKB-UniRule"/>
</dbReference>